<feature type="region of interest" description="Disordered" evidence="6">
    <location>
        <begin position="118"/>
        <end position="155"/>
    </location>
</feature>
<dbReference type="SUPFAM" id="SSF63451">
    <property type="entry name" value="LEM domain"/>
    <property type="match status" value="2"/>
</dbReference>
<dbReference type="InterPro" id="IPR051656">
    <property type="entry name" value="LEM_domain"/>
</dbReference>
<proteinExistence type="inferred from homology"/>
<dbReference type="Pfam" id="PF03020">
    <property type="entry name" value="LEM"/>
    <property type="match status" value="1"/>
</dbReference>
<keyword evidence="5" id="KW-0238">DNA-binding</keyword>
<feature type="compositionally biased region" description="Basic and acidic residues" evidence="6">
    <location>
        <begin position="67"/>
        <end position="78"/>
    </location>
</feature>
<dbReference type="InterPro" id="IPR011015">
    <property type="entry name" value="LEM/LEM-like_dom_sf"/>
</dbReference>
<dbReference type="InterPro" id="IPR003887">
    <property type="entry name" value="LEM_dom"/>
</dbReference>
<feature type="compositionally biased region" description="Acidic residues" evidence="6">
    <location>
        <begin position="136"/>
        <end position="148"/>
    </location>
</feature>
<feature type="domain" description="LEM" evidence="8">
    <location>
        <begin position="76"/>
        <end position="120"/>
    </location>
</feature>
<dbReference type="Gene3D" id="1.10.720.40">
    <property type="match status" value="2"/>
</dbReference>
<comment type="similarity">
    <text evidence="1">Belongs to the LEM family.</text>
</comment>
<dbReference type="PANTHER" id="PTHR12019:SF22">
    <property type="entry name" value="LAMINA-ASSOCIATED POLYPEPTIDE 2, ISOFORMS BETA_GAMMA"/>
    <property type="match status" value="1"/>
</dbReference>
<evidence type="ECO:0000256" key="3">
    <source>
        <dbReference type="ARBA" id="ARBA00022553"/>
    </source>
</evidence>
<evidence type="ECO:0000256" key="4">
    <source>
        <dbReference type="ARBA" id="ARBA00022990"/>
    </source>
</evidence>
<dbReference type="SMART" id="SM01261">
    <property type="entry name" value="Thymopoietin"/>
    <property type="match status" value="1"/>
</dbReference>
<dbReference type="GO" id="GO:0005635">
    <property type="term" value="C:nuclear envelope"/>
    <property type="evidence" value="ECO:0007669"/>
    <property type="project" value="UniProtKB-ARBA"/>
</dbReference>
<keyword evidence="7" id="KW-0812">Transmembrane</keyword>
<dbReference type="SMART" id="SM00540">
    <property type="entry name" value="LEM"/>
    <property type="match status" value="1"/>
</dbReference>
<feature type="region of interest" description="Disordered" evidence="6">
    <location>
        <begin position="51"/>
        <end position="78"/>
    </location>
</feature>
<dbReference type="KEGG" id="char:105906872"/>
<dbReference type="InterPro" id="IPR013146">
    <property type="entry name" value="LEM-like_dom"/>
</dbReference>
<dbReference type="OrthoDB" id="6363067at2759"/>
<dbReference type="CDD" id="cd12940">
    <property type="entry name" value="LEM_LAP2_LEMD1"/>
    <property type="match status" value="1"/>
</dbReference>
<reference evidence="11" key="1">
    <citation type="submission" date="2025-08" db="UniProtKB">
        <authorList>
            <consortium name="RefSeq"/>
        </authorList>
    </citation>
    <scope>IDENTIFICATION</scope>
</reference>
<evidence type="ECO:0000259" key="9">
    <source>
        <dbReference type="PROSITE" id="PS50955"/>
    </source>
</evidence>
<feature type="domain" description="LEM-like" evidence="9">
    <location>
        <begin position="5"/>
        <end position="48"/>
    </location>
</feature>
<dbReference type="FunFam" id="1.10.720.40:FF:000001">
    <property type="entry name" value="LEM domain containing 2, isoform CRA_a"/>
    <property type="match status" value="1"/>
</dbReference>
<dbReference type="Proteomes" id="UP000515152">
    <property type="component" value="Chromosome 4"/>
</dbReference>
<gene>
    <name evidence="11" type="primary">lemd1</name>
</gene>
<keyword evidence="2" id="KW-0488">Methylation</keyword>
<dbReference type="GeneID" id="105906872"/>
<dbReference type="GO" id="GO:0003677">
    <property type="term" value="F:DNA binding"/>
    <property type="evidence" value="ECO:0007669"/>
    <property type="project" value="UniProtKB-KW"/>
</dbReference>
<dbReference type="PANTHER" id="PTHR12019">
    <property type="entry name" value="LAMINA-ASSOCIATED POLYPEPTIDE THYMOPOIETIN"/>
    <property type="match status" value="1"/>
</dbReference>
<dbReference type="RefSeq" id="XP_012690556.2">
    <property type="nucleotide sequence ID" value="XM_012835102.3"/>
</dbReference>
<feature type="transmembrane region" description="Helical" evidence="7">
    <location>
        <begin position="338"/>
        <end position="358"/>
    </location>
</feature>
<feature type="compositionally biased region" description="Basic and acidic residues" evidence="6">
    <location>
        <begin position="234"/>
        <end position="243"/>
    </location>
</feature>
<evidence type="ECO:0000313" key="11">
    <source>
        <dbReference type="RefSeq" id="XP_012690556.2"/>
    </source>
</evidence>
<dbReference type="CTD" id="93273"/>
<evidence type="ECO:0000259" key="8">
    <source>
        <dbReference type="PROSITE" id="PS50954"/>
    </source>
</evidence>
<dbReference type="PROSITE" id="PS50954">
    <property type="entry name" value="LEM"/>
    <property type="match status" value="1"/>
</dbReference>
<sequence>MPVFLEDPSEFSKERLKSELIAHNVALPPGENKKQEYLELYLKNVDTKNAADFSSDEEEELPVSVDSEQRAEEPDMRDLSRLTDEDLKAYLRQHGFQAGPITATTRYVYEKKLKRLMEPKSQAQKNGSEDKAVYSDSEEEENEEEQEQPDPSLETVTCVEKEIANSKMETHSMADYHWYPQCFMPPARLVKRPKKSAEPTSSAPSTFSVTELVEKIERRRSSIAEPEPEWENSWNRERRPESCGRRPLQMLDKLTMTNTSLLDTSPMSTFRHQMAVPVTDVLMEIFPETEKTPTGIVATRRRPIKGAAGRPVKFKYPDTPLSPKTTGQQEVQRHKFPIWVQLLCFLIVTLLLLVTYLATEDTLKSSLTLLLDNLNEVLAAPSVEDAPLIADAAVPLLSGE</sequence>
<dbReference type="AlphaFoldDB" id="A0A6P3W5S4"/>
<evidence type="ECO:0000256" key="2">
    <source>
        <dbReference type="ARBA" id="ARBA00022481"/>
    </source>
</evidence>
<organism evidence="10 11">
    <name type="scientific">Clupea harengus</name>
    <name type="common">Atlantic herring</name>
    <dbReference type="NCBI Taxonomy" id="7950"/>
    <lineage>
        <taxon>Eukaryota</taxon>
        <taxon>Metazoa</taxon>
        <taxon>Chordata</taxon>
        <taxon>Craniata</taxon>
        <taxon>Vertebrata</taxon>
        <taxon>Euteleostomi</taxon>
        <taxon>Actinopterygii</taxon>
        <taxon>Neopterygii</taxon>
        <taxon>Teleostei</taxon>
        <taxon>Clupei</taxon>
        <taxon>Clupeiformes</taxon>
        <taxon>Clupeoidei</taxon>
        <taxon>Clupeidae</taxon>
        <taxon>Clupea</taxon>
    </lineage>
</organism>
<dbReference type="PROSITE" id="PS50955">
    <property type="entry name" value="LEM_LIKE"/>
    <property type="match status" value="1"/>
</dbReference>
<evidence type="ECO:0000313" key="10">
    <source>
        <dbReference type="Proteomes" id="UP000515152"/>
    </source>
</evidence>
<keyword evidence="4" id="KW-0007">Acetylation</keyword>
<evidence type="ECO:0000256" key="6">
    <source>
        <dbReference type="SAM" id="MobiDB-lite"/>
    </source>
</evidence>
<dbReference type="Pfam" id="PF08198">
    <property type="entry name" value="Thymopoietin"/>
    <property type="match status" value="1"/>
</dbReference>
<keyword evidence="10" id="KW-1185">Reference proteome</keyword>
<keyword evidence="7" id="KW-1133">Transmembrane helix</keyword>
<accession>A0A6P3W5S4</accession>
<protein>
    <submittedName>
        <fullName evidence="11">LEM domain-containing protein 1 isoform X1</fullName>
    </submittedName>
</protein>
<keyword evidence="7" id="KW-0472">Membrane</keyword>
<name>A0A6P3W5S4_CLUHA</name>
<evidence type="ECO:0000256" key="1">
    <source>
        <dbReference type="ARBA" id="ARBA00007744"/>
    </source>
</evidence>
<feature type="region of interest" description="Disordered" evidence="6">
    <location>
        <begin position="224"/>
        <end position="243"/>
    </location>
</feature>
<evidence type="ECO:0000256" key="5">
    <source>
        <dbReference type="ARBA" id="ARBA00023125"/>
    </source>
</evidence>
<evidence type="ECO:0000256" key="7">
    <source>
        <dbReference type="SAM" id="Phobius"/>
    </source>
</evidence>
<keyword evidence="3" id="KW-0597">Phosphoprotein</keyword>